<feature type="region of interest" description="Disordered" evidence="8">
    <location>
        <begin position="1"/>
        <end position="57"/>
    </location>
</feature>
<reference evidence="11" key="1">
    <citation type="submission" date="2025-08" db="UniProtKB">
        <authorList>
            <consortium name="RefSeq"/>
        </authorList>
    </citation>
    <scope>IDENTIFICATION</scope>
    <source>
        <tissue evidence="11">Leaf</tissue>
    </source>
</reference>
<dbReference type="InterPro" id="IPR005818">
    <property type="entry name" value="Histone_H1/H5_H15"/>
</dbReference>
<dbReference type="InterPro" id="IPR036388">
    <property type="entry name" value="WH-like_DNA-bd_sf"/>
</dbReference>
<accession>A0A6J0MRN7</accession>
<proteinExistence type="inferred from homology"/>
<dbReference type="AlphaFoldDB" id="A0A6J0MRN7"/>
<evidence type="ECO:0000256" key="7">
    <source>
        <dbReference type="RuleBase" id="RU003894"/>
    </source>
</evidence>
<comment type="function">
    <text evidence="1">Histones H1 are necessary for the condensation of nucleosome chains into higher-order structures.</text>
</comment>
<dbReference type="SUPFAM" id="SSF46785">
    <property type="entry name" value="Winged helix' DNA-binding domain"/>
    <property type="match status" value="1"/>
</dbReference>
<keyword evidence="10" id="KW-1185">Reference proteome</keyword>
<name>A0A6J0MRN7_RAPSA</name>
<evidence type="ECO:0000256" key="1">
    <source>
        <dbReference type="ARBA" id="ARBA00002809"/>
    </source>
</evidence>
<evidence type="ECO:0000256" key="8">
    <source>
        <dbReference type="SAM" id="MobiDB-lite"/>
    </source>
</evidence>
<evidence type="ECO:0000313" key="10">
    <source>
        <dbReference type="Proteomes" id="UP000504610"/>
    </source>
</evidence>
<dbReference type="RefSeq" id="XP_018475112.1">
    <property type="nucleotide sequence ID" value="XM_018619610.2"/>
</dbReference>
<dbReference type="GO" id="GO:0030261">
    <property type="term" value="P:chromosome condensation"/>
    <property type="evidence" value="ECO:0007669"/>
    <property type="project" value="TreeGrafter"/>
</dbReference>
<dbReference type="GO" id="GO:0031492">
    <property type="term" value="F:nucleosomal DNA binding"/>
    <property type="evidence" value="ECO:0007669"/>
    <property type="project" value="TreeGrafter"/>
</dbReference>
<protein>
    <submittedName>
        <fullName evidence="11">Histone H1.2-like</fullName>
    </submittedName>
</protein>
<dbReference type="Proteomes" id="UP000504610">
    <property type="component" value="Unplaced"/>
</dbReference>
<dbReference type="FunFam" id="1.10.10.10:FF:000521">
    <property type="entry name" value="Histone H1"/>
    <property type="match status" value="1"/>
</dbReference>
<dbReference type="PANTHER" id="PTHR11467:SF121">
    <property type="entry name" value="HISTONE H1.2"/>
    <property type="match status" value="1"/>
</dbReference>
<dbReference type="GO" id="GO:0005634">
    <property type="term" value="C:nucleus"/>
    <property type="evidence" value="ECO:0007669"/>
    <property type="project" value="UniProtKB-SubCell"/>
</dbReference>
<evidence type="ECO:0000256" key="3">
    <source>
        <dbReference type="ARBA" id="ARBA00004286"/>
    </source>
</evidence>
<feature type="region of interest" description="Disordered" evidence="8">
    <location>
        <begin position="119"/>
        <end position="175"/>
    </location>
</feature>
<dbReference type="InterPro" id="IPR005819">
    <property type="entry name" value="H1/H5"/>
</dbReference>
<comment type="similarity">
    <text evidence="7">Belongs to the histone H1/H5 family.</text>
</comment>
<dbReference type="GO" id="GO:0006334">
    <property type="term" value="P:nucleosome assembly"/>
    <property type="evidence" value="ECO:0007669"/>
    <property type="project" value="InterPro"/>
</dbReference>
<dbReference type="Gene3D" id="1.10.10.10">
    <property type="entry name" value="Winged helix-like DNA-binding domain superfamily/Winged helix DNA-binding domain"/>
    <property type="match status" value="1"/>
</dbReference>
<feature type="compositionally biased region" description="Low complexity" evidence="8">
    <location>
        <begin position="119"/>
        <end position="129"/>
    </location>
</feature>
<keyword evidence="6 7" id="KW-0539">Nucleus</keyword>
<dbReference type="GO" id="GO:0030527">
    <property type="term" value="F:structural constituent of chromatin"/>
    <property type="evidence" value="ECO:0007669"/>
    <property type="project" value="InterPro"/>
</dbReference>
<keyword evidence="4 7" id="KW-0158">Chromosome</keyword>
<evidence type="ECO:0000256" key="2">
    <source>
        <dbReference type="ARBA" id="ARBA00004123"/>
    </source>
</evidence>
<gene>
    <name evidence="11" type="primary">LOC108846379</name>
</gene>
<dbReference type="SMART" id="SM00526">
    <property type="entry name" value="H15"/>
    <property type="match status" value="1"/>
</dbReference>
<dbReference type="InterPro" id="IPR036390">
    <property type="entry name" value="WH_DNA-bd_sf"/>
</dbReference>
<dbReference type="CDD" id="cd00073">
    <property type="entry name" value="H15"/>
    <property type="match status" value="1"/>
</dbReference>
<dbReference type="GO" id="GO:0000786">
    <property type="term" value="C:nucleosome"/>
    <property type="evidence" value="ECO:0007669"/>
    <property type="project" value="InterPro"/>
</dbReference>
<evidence type="ECO:0000259" key="9">
    <source>
        <dbReference type="PROSITE" id="PS51504"/>
    </source>
</evidence>
<dbReference type="PRINTS" id="PR00624">
    <property type="entry name" value="HISTONEH5"/>
</dbReference>
<evidence type="ECO:0000256" key="4">
    <source>
        <dbReference type="ARBA" id="ARBA00022454"/>
    </source>
</evidence>
<dbReference type="GeneID" id="108846379"/>
<organism evidence="10 11">
    <name type="scientific">Raphanus sativus</name>
    <name type="common">Radish</name>
    <name type="synonym">Raphanus raphanistrum var. sativus</name>
    <dbReference type="NCBI Taxonomy" id="3726"/>
    <lineage>
        <taxon>Eukaryota</taxon>
        <taxon>Viridiplantae</taxon>
        <taxon>Streptophyta</taxon>
        <taxon>Embryophyta</taxon>
        <taxon>Tracheophyta</taxon>
        <taxon>Spermatophyta</taxon>
        <taxon>Magnoliopsida</taxon>
        <taxon>eudicotyledons</taxon>
        <taxon>Gunneridae</taxon>
        <taxon>Pentapetalae</taxon>
        <taxon>rosids</taxon>
        <taxon>malvids</taxon>
        <taxon>Brassicales</taxon>
        <taxon>Brassicaceae</taxon>
        <taxon>Brassiceae</taxon>
        <taxon>Raphanus</taxon>
    </lineage>
</organism>
<dbReference type="GO" id="GO:0045910">
    <property type="term" value="P:negative regulation of DNA recombination"/>
    <property type="evidence" value="ECO:0007669"/>
    <property type="project" value="TreeGrafter"/>
</dbReference>
<sequence>MSAEEETLPTNVESGDAEVASEKQPTAKGGKAKITKEVKAMTKAPKKKTSSSHPTYEEMIKDAITTLKERTGSSQYAIQKFIEEKEKSLPPTFRKLLLVNLKRLVAAEKLVKVKGSFKLSSAKPAASAPVNKEPEAKASKKPAAAKPKAKERPIKASRTSSRTSPEKKAADAETAVVAAEKKDLPAKREFINWTFPYL</sequence>
<evidence type="ECO:0000256" key="6">
    <source>
        <dbReference type="ARBA" id="ARBA00023242"/>
    </source>
</evidence>
<evidence type="ECO:0000313" key="11">
    <source>
        <dbReference type="RefSeq" id="XP_018475112.1"/>
    </source>
</evidence>
<comment type="subcellular location">
    <subcellularLocation>
        <location evidence="3">Chromosome</location>
    </subcellularLocation>
    <subcellularLocation>
        <location evidence="2 7">Nucleus</location>
    </subcellularLocation>
</comment>
<dbReference type="PANTHER" id="PTHR11467">
    <property type="entry name" value="HISTONE H1"/>
    <property type="match status" value="1"/>
</dbReference>
<dbReference type="KEGG" id="rsz:108846379"/>
<dbReference type="Pfam" id="PF00538">
    <property type="entry name" value="Linker_histone"/>
    <property type="match status" value="1"/>
</dbReference>
<keyword evidence="5 7" id="KW-0238">DNA-binding</keyword>
<dbReference type="OrthoDB" id="1110759at2759"/>
<feature type="domain" description="H15" evidence="9">
    <location>
        <begin position="52"/>
        <end position="121"/>
    </location>
</feature>
<evidence type="ECO:0000256" key="5">
    <source>
        <dbReference type="ARBA" id="ARBA00023125"/>
    </source>
</evidence>
<dbReference type="GO" id="GO:0003690">
    <property type="term" value="F:double-stranded DNA binding"/>
    <property type="evidence" value="ECO:0007669"/>
    <property type="project" value="TreeGrafter"/>
</dbReference>
<dbReference type="PROSITE" id="PS51504">
    <property type="entry name" value="H15"/>
    <property type="match status" value="1"/>
</dbReference>